<evidence type="ECO:0000256" key="1">
    <source>
        <dbReference type="SAM" id="MobiDB-lite"/>
    </source>
</evidence>
<feature type="compositionally biased region" description="Basic and acidic residues" evidence="1">
    <location>
        <begin position="949"/>
        <end position="961"/>
    </location>
</feature>
<feature type="compositionally biased region" description="Low complexity" evidence="1">
    <location>
        <begin position="508"/>
        <end position="519"/>
    </location>
</feature>
<feature type="region of interest" description="Disordered" evidence="1">
    <location>
        <begin position="914"/>
        <end position="961"/>
    </location>
</feature>
<name>A0A5J4VDE6_9EUKA</name>
<dbReference type="AlphaFoldDB" id="A0A5J4VDE6"/>
<evidence type="ECO:0000313" key="2">
    <source>
        <dbReference type="EMBL" id="KAA6380452.1"/>
    </source>
</evidence>
<dbReference type="Proteomes" id="UP000324800">
    <property type="component" value="Unassembled WGS sequence"/>
</dbReference>
<protein>
    <recommendedName>
        <fullName evidence="4">Exocyst complex component Sec10</fullName>
    </recommendedName>
</protein>
<proteinExistence type="predicted"/>
<evidence type="ECO:0008006" key="4">
    <source>
        <dbReference type="Google" id="ProtNLM"/>
    </source>
</evidence>
<feature type="compositionally biased region" description="Basic and acidic residues" evidence="1">
    <location>
        <begin position="914"/>
        <end position="934"/>
    </location>
</feature>
<organism evidence="2 3">
    <name type="scientific">Streblomastix strix</name>
    <dbReference type="NCBI Taxonomy" id="222440"/>
    <lineage>
        <taxon>Eukaryota</taxon>
        <taxon>Metamonada</taxon>
        <taxon>Preaxostyla</taxon>
        <taxon>Oxymonadida</taxon>
        <taxon>Streblomastigidae</taxon>
        <taxon>Streblomastix</taxon>
    </lineage>
</organism>
<comment type="caution">
    <text evidence="2">The sequence shown here is derived from an EMBL/GenBank/DDBJ whole genome shotgun (WGS) entry which is preliminary data.</text>
</comment>
<sequence>MDQFVYDPVYDAVVHVSGTISEAESLKAQKFTEDLGDPRDSVVLLDPSPLVARLQTEVSNLLSMREMIATNCNQAASKCQQSSTIFLDHSSVALRQNEELSKTARDLMIKIGKSSEGTKIRAQRLQQIQQENAAAEEALKVFDLFTAFNGGSDDEEIQNHFSDETVRSNTRLLANLHSVAIRLESDKLQIGRDNVEEKFEHAKDLLIKDLREQLLNFDIDPQTDIICETMQHLRDLEVSYDDMASLFMQVCAGKLDRELITNRALKAARTGQIPRQVTKTLRYMQKFIMKQVPLIEGSFGSELAKNAISNLDINEQDVDAQNEQERNLAIKDQMESAAEDVYRSLLTRMLHEISDAFVSVFEQKVRERSKMKKNNQLLTDTTVVPIGIQSTPQELQQIKKQQNVQLEIQIPNQTTIETPFDWVDAIFHIYKGCNKMLIEVCEQIKVKDPGAFVEQHFKVQREKFGLWEAQALNSYIANVLNKDESYLAIRHPSLQTCTQDEQQTQIQSSDDGLGSLRGSNVDKDQKKEESGGEWNVYEPRFPFLTWPFIQHIQNTYKTYYAQNQALIESANQQSNSSEINPSFQINALLNISQTLQNKSQPLSPQMGQQSQQGSLSQFTSKSISNIPQLLVKQNDPQNNQLIQQNQTSQGNQNVNQSPVNTGTVSSQVIPSFDGVSEILKPELFDVCYSALPESIERCATVVFRRMRLRVISQLFEIAIAWSVLSCEEALNDAICRIKDEDDYSSGSSSAIDKQGRSTYFAGMFTSKNKNDAQTNITGSSGNKRPSLSEVDEAALQLGQQQQQQQQGIDLKGDGTTGQDVGANVYDILQTEADGGYLLVIPKVCTVIQMLKRLWKCIISPLIQHDAALRIELKRHLRGQLDWLETVIQDQIGTFVLASIRRFAKIVDNKQSKIDFNTREDEKEKEIEKEQESKKGKGKQGAPLAPQPRTTKEIVDIQKKQD</sequence>
<gene>
    <name evidence="2" type="ORF">EZS28_024022</name>
</gene>
<feature type="region of interest" description="Disordered" evidence="1">
    <location>
        <begin position="498"/>
        <end position="532"/>
    </location>
</feature>
<feature type="compositionally biased region" description="Basic and acidic residues" evidence="1">
    <location>
        <begin position="520"/>
        <end position="530"/>
    </location>
</feature>
<reference evidence="2 3" key="1">
    <citation type="submission" date="2019-03" db="EMBL/GenBank/DDBJ databases">
        <title>Single cell metagenomics reveals metabolic interactions within the superorganism composed of flagellate Streblomastix strix and complex community of Bacteroidetes bacteria on its surface.</title>
        <authorList>
            <person name="Treitli S.C."/>
            <person name="Kolisko M."/>
            <person name="Husnik F."/>
            <person name="Keeling P."/>
            <person name="Hampl V."/>
        </authorList>
    </citation>
    <scope>NUCLEOTIDE SEQUENCE [LARGE SCALE GENOMIC DNA]</scope>
    <source>
        <strain evidence="2">ST1C</strain>
    </source>
</reference>
<evidence type="ECO:0000313" key="3">
    <source>
        <dbReference type="Proteomes" id="UP000324800"/>
    </source>
</evidence>
<feature type="non-terminal residue" evidence="2">
    <location>
        <position position="961"/>
    </location>
</feature>
<accession>A0A5J4VDE6</accession>
<feature type="compositionally biased region" description="Polar residues" evidence="1">
    <location>
        <begin position="498"/>
        <end position="507"/>
    </location>
</feature>
<dbReference type="EMBL" id="SNRW01007888">
    <property type="protein sequence ID" value="KAA6380452.1"/>
    <property type="molecule type" value="Genomic_DNA"/>
</dbReference>